<keyword evidence="9" id="KW-1185">Reference proteome</keyword>
<dbReference type="Gene3D" id="3.20.20.70">
    <property type="entry name" value="Aldolase class I"/>
    <property type="match status" value="3"/>
</dbReference>
<protein>
    <recommendedName>
        <fullName evidence="7">Dihydroorotate dehydrogenase catalytic domain-containing protein</fullName>
    </recommendedName>
</protein>
<dbReference type="CDD" id="cd04738">
    <property type="entry name" value="DHOD_2_like"/>
    <property type="match status" value="1"/>
</dbReference>
<dbReference type="SUPFAM" id="SSF51395">
    <property type="entry name" value="FMN-linked oxidoreductases"/>
    <property type="match status" value="1"/>
</dbReference>
<keyword evidence="4" id="KW-0288">FMN</keyword>
<evidence type="ECO:0000259" key="7">
    <source>
        <dbReference type="Pfam" id="PF01180"/>
    </source>
</evidence>
<dbReference type="PANTHER" id="PTHR48109:SF4">
    <property type="entry name" value="DIHYDROOROTATE DEHYDROGENASE (QUINONE), MITOCHONDRIAL"/>
    <property type="match status" value="1"/>
</dbReference>
<dbReference type="GO" id="GO:0005743">
    <property type="term" value="C:mitochondrial inner membrane"/>
    <property type="evidence" value="ECO:0007669"/>
    <property type="project" value="TreeGrafter"/>
</dbReference>
<feature type="domain" description="Dihydroorotate dehydrogenase catalytic" evidence="7">
    <location>
        <begin position="107"/>
        <end position="167"/>
    </location>
</feature>
<dbReference type="Pfam" id="PF01180">
    <property type="entry name" value="DHO_dh"/>
    <property type="match status" value="2"/>
</dbReference>
<reference evidence="8" key="2">
    <citation type="submission" date="2025-09" db="UniProtKB">
        <authorList>
            <consortium name="Ensembl"/>
        </authorList>
    </citation>
    <scope>IDENTIFICATION</scope>
</reference>
<evidence type="ECO:0000313" key="8">
    <source>
        <dbReference type="Ensembl" id="ENSSGRP00000013455.1"/>
    </source>
</evidence>
<name>A0A672KUB7_SINGR</name>
<evidence type="ECO:0000256" key="1">
    <source>
        <dbReference type="ARBA" id="ARBA00001917"/>
    </source>
</evidence>
<accession>A0A672KUB7</accession>
<dbReference type="Proteomes" id="UP000472262">
    <property type="component" value="Unassembled WGS sequence"/>
</dbReference>
<evidence type="ECO:0000313" key="9">
    <source>
        <dbReference type="Proteomes" id="UP000472262"/>
    </source>
</evidence>
<dbReference type="GO" id="GO:0009220">
    <property type="term" value="P:pyrimidine ribonucleotide biosynthetic process"/>
    <property type="evidence" value="ECO:0007669"/>
    <property type="project" value="TreeGrafter"/>
</dbReference>
<dbReference type="InterPro" id="IPR013785">
    <property type="entry name" value="Aldolase_TIM"/>
</dbReference>
<dbReference type="Ensembl" id="ENSSGRT00000014554.1">
    <property type="protein sequence ID" value="ENSSGRP00000013455.1"/>
    <property type="gene ID" value="ENSSGRG00000008517.1"/>
</dbReference>
<dbReference type="InterPro" id="IPR050074">
    <property type="entry name" value="DHO_dehydrogenase"/>
</dbReference>
<evidence type="ECO:0000256" key="5">
    <source>
        <dbReference type="ARBA" id="ARBA00023002"/>
    </source>
</evidence>
<evidence type="ECO:0000256" key="3">
    <source>
        <dbReference type="ARBA" id="ARBA00022630"/>
    </source>
</evidence>
<dbReference type="GO" id="GO:0006207">
    <property type="term" value="P:'de novo' pyrimidine nucleobase biosynthetic process"/>
    <property type="evidence" value="ECO:0007669"/>
    <property type="project" value="InterPro"/>
</dbReference>
<sequence>LIVGSRIQVEDSMTLLLLPFEYFLHYLPPVFLLVSPHLQVSPAKLNFILFFHIYFHQEVHAMGHKFQNPVVLAAGFDKHGESVDGLYRLGFGWKPKPRYKFPISAGKPLGINLGKNMYSTDAVSDYEEGVRTLGPLADYLVVNVSSPGLRDLQGKEELRHLLDKVVHYSSTEGGPTTLHRAPRQLRTALPIMMGGLSGQPLKELSTQTVREMYTLKQGKLPIVGVSGVASGQDTLDKIRAGASLVQLYTALVYQGPPVVNKIKSELDDALKAQGFTCVAEAIGADHRSTEKTKTTDLK</sequence>
<reference evidence="8" key="1">
    <citation type="submission" date="2025-08" db="UniProtKB">
        <authorList>
            <consortium name="Ensembl"/>
        </authorList>
    </citation>
    <scope>IDENTIFICATION</scope>
</reference>
<proteinExistence type="predicted"/>
<evidence type="ECO:0000256" key="4">
    <source>
        <dbReference type="ARBA" id="ARBA00022643"/>
    </source>
</evidence>
<comment type="pathway">
    <text evidence="2">Pyrimidine metabolism; UMP biosynthesis via de novo pathway.</text>
</comment>
<organism evidence="8 9">
    <name type="scientific">Sinocyclocheilus grahami</name>
    <name type="common">Dianchi golden-line fish</name>
    <name type="synonym">Barbus grahami</name>
    <dbReference type="NCBI Taxonomy" id="75366"/>
    <lineage>
        <taxon>Eukaryota</taxon>
        <taxon>Metazoa</taxon>
        <taxon>Chordata</taxon>
        <taxon>Craniata</taxon>
        <taxon>Vertebrata</taxon>
        <taxon>Euteleostomi</taxon>
        <taxon>Actinopterygii</taxon>
        <taxon>Neopterygii</taxon>
        <taxon>Teleostei</taxon>
        <taxon>Ostariophysi</taxon>
        <taxon>Cypriniformes</taxon>
        <taxon>Cyprinidae</taxon>
        <taxon>Cyprininae</taxon>
        <taxon>Sinocyclocheilus</taxon>
    </lineage>
</organism>
<keyword evidence="3" id="KW-0285">Flavoprotein</keyword>
<keyword evidence="5" id="KW-0560">Oxidoreductase</keyword>
<dbReference type="AlphaFoldDB" id="A0A672KUB7"/>
<feature type="domain" description="Dihydroorotate dehydrogenase catalytic" evidence="7">
    <location>
        <begin position="177"/>
        <end position="270"/>
    </location>
</feature>
<dbReference type="PANTHER" id="PTHR48109">
    <property type="entry name" value="DIHYDROOROTATE DEHYDROGENASE (QUINONE), MITOCHONDRIAL-RELATED"/>
    <property type="match status" value="1"/>
</dbReference>
<evidence type="ECO:0000256" key="6">
    <source>
        <dbReference type="ARBA" id="ARBA00023136"/>
    </source>
</evidence>
<evidence type="ECO:0000256" key="2">
    <source>
        <dbReference type="ARBA" id="ARBA00004725"/>
    </source>
</evidence>
<keyword evidence="6" id="KW-0472">Membrane</keyword>
<dbReference type="GO" id="GO:0004152">
    <property type="term" value="F:dihydroorotate dehydrogenase activity"/>
    <property type="evidence" value="ECO:0007669"/>
    <property type="project" value="InterPro"/>
</dbReference>
<dbReference type="InParanoid" id="A0A672KUB7"/>
<dbReference type="InterPro" id="IPR005719">
    <property type="entry name" value="Dihydroorotate_DH_2"/>
</dbReference>
<dbReference type="InterPro" id="IPR005720">
    <property type="entry name" value="Dihydroorotate_DH_cat"/>
</dbReference>
<comment type="cofactor">
    <cofactor evidence="1">
        <name>FMN</name>
        <dbReference type="ChEBI" id="CHEBI:58210"/>
    </cofactor>
</comment>